<accession>A0A1U7PSW0</accession>
<dbReference type="RefSeq" id="WP_076759655.1">
    <property type="nucleotide sequence ID" value="NZ_FTPL01000004.1"/>
</dbReference>
<name>A0A1U7PSW0_9BACI</name>
<evidence type="ECO:0000256" key="1">
    <source>
        <dbReference type="SAM" id="MobiDB-lite"/>
    </source>
</evidence>
<dbReference type="InterPro" id="IPR007119">
    <property type="entry name" value="Phage_tail_spike_N"/>
</dbReference>
<evidence type="ECO:0000313" key="4">
    <source>
        <dbReference type="Proteomes" id="UP000187550"/>
    </source>
</evidence>
<dbReference type="GO" id="GO:0031012">
    <property type="term" value="C:extracellular matrix"/>
    <property type="evidence" value="ECO:0007669"/>
    <property type="project" value="TreeGrafter"/>
</dbReference>
<feature type="region of interest" description="Disordered" evidence="1">
    <location>
        <begin position="734"/>
        <end position="755"/>
    </location>
</feature>
<protein>
    <submittedName>
        <fullName evidence="3">Phage minor structural protein, N-terminal region</fullName>
    </submittedName>
</protein>
<dbReference type="Proteomes" id="UP000187550">
    <property type="component" value="Unassembled WGS sequence"/>
</dbReference>
<feature type="compositionally biased region" description="Low complexity" evidence="1">
    <location>
        <begin position="739"/>
        <end position="755"/>
    </location>
</feature>
<dbReference type="PANTHER" id="PTHR24023">
    <property type="entry name" value="COLLAGEN ALPHA"/>
    <property type="match status" value="1"/>
</dbReference>
<dbReference type="InterPro" id="IPR008160">
    <property type="entry name" value="Collagen"/>
</dbReference>
<feature type="region of interest" description="Disordered" evidence="1">
    <location>
        <begin position="860"/>
        <end position="889"/>
    </location>
</feature>
<dbReference type="Pfam" id="PF06605">
    <property type="entry name" value="Prophage_tail"/>
    <property type="match status" value="1"/>
</dbReference>
<feature type="domain" description="Tail spike" evidence="2">
    <location>
        <begin position="87"/>
        <end position="322"/>
    </location>
</feature>
<organism evidence="3 4">
    <name type="scientific">Edaphobacillus lindanitolerans</name>
    <dbReference type="NCBI Taxonomy" id="550447"/>
    <lineage>
        <taxon>Bacteria</taxon>
        <taxon>Bacillati</taxon>
        <taxon>Bacillota</taxon>
        <taxon>Bacilli</taxon>
        <taxon>Bacillales</taxon>
        <taxon>Bacillaceae</taxon>
        <taxon>Edaphobacillus</taxon>
    </lineage>
</organism>
<dbReference type="Gene3D" id="2.60.120.260">
    <property type="entry name" value="Galactose-binding domain-like"/>
    <property type="match status" value="2"/>
</dbReference>
<dbReference type="STRING" id="550447.SAMN05428946_2732"/>
<dbReference type="Gene3D" id="1.20.5.320">
    <property type="entry name" value="6-Phosphogluconate Dehydrogenase, domain 3"/>
    <property type="match status" value="1"/>
</dbReference>
<proteinExistence type="predicted"/>
<dbReference type="NCBIfam" id="TIGR01665">
    <property type="entry name" value="put_anti_recept"/>
    <property type="match status" value="1"/>
</dbReference>
<sequence length="1590" mass="171406">MIHLLDKQTDQIIATLRAELVEANHEETLDLVELLDFEAKINEKAQYIAERNRVVIPGEDDVYREFILDFVQKTGSRVFGQASASYLDLEKSKIIDPFTLDAQTLESIAGRFLLGTEWQLGMVEWAGSKKVAFDEPMGAFTALKRLCTLYGVEMQFRIETDGNVITGRYVDFYQRRGKYVGKEVTFGKDLLEIRRIEDSSEIVTALKCYGPEREDGTRLVIEVVDEDALQRWGRDGKHLWGIYEPETEDQDMTEARLRTLGRTELNKRINSIVQYETTQAVLNSAHEKVVIADTVRIKDTHYQPPLYMEARARRVKRSLLDESKKDYSLGDYIEYREEDLRARFKELQKLWKDRLAQLVLPSIVSSAGTVFKNGQGQTELTAILMLNGQELDADGTIHRYEWAKYDKDGRVVSGWSRTGKTITVTAAEIAEKATFIVHVLSDKVDVISQETVTNVYDGTAGEQGPQGPKGEKGEPGEPGPAGLQGLQGPKGDQGIQGPKGTDGLSSYTHIAYADTAAGGGFSQDPAGKAYIGMYVDHTPSDSTDPKEYQWSLIKGADGSQGVPGPKGDDGRTPYFHTAWANNSTGTSGFSTTDSTDKLYIGTYTDFVQADSTNPAMYNWTKIKGDKGDKGDKGEPGSNAPLVKLDGSGQIFKLSAAGAVSPASLTVTGTAINTAISAWTYSVNGGAFSATPPAGITRSGNTVTITGTGMTASSIAVRASDGTVSDTFTIAKVQDGASGAPGATGPKGDPGAAGAPGQDAYTVLLTNEAHTFPGSNSAAVAASVQTSVIAYKGTAQVTPSSITVGTMPTGMTASISGSTVTFNVTTAMTSASGTVTLTIVVDGRTFTRLFSYAISYKGATGPKGDTGAAGPSGPKGDTGATGPKGDKGDDGKLNLVNNPNVSGNNANWNASTTPVMVTDTFVDGRTIKMLSSTSSGSVQHVTSRFPIDSNKMYEFSIWLKSDVTTGLVYVGLHAFNDANINVGVIPVAKTSGIPAAVTTNAYGASAYAPTTTWRKHTFYVLPAGMETDPRVMKLLGENNNFNFVFQSDVTQMQMRWLNWSNTADAPKTVLAALPMVQEVDLGVLESARAKADALNALESANGKNTNYYQPTQPSVVGKEERDLWFDTANGHRPSIFQNGSWKPMLMDQRAFSVDELAAISANMGRVTAGHMSGVTMDLANGKVIVDDKGNAKFAGDISGATGTFGVVRAKDGDFIFLDSKTGMEFVVTQMTNLVKDDSFESVGVDYGTHHVTGLVFNAVGNIAASWQGWMVGAGTPRIISTREFIQNKDFAMFGYQTLVVNNANYMSQDINFGPNMQFTASFHVRKAIGHAAGIPRLQLHFMKRDGTTISTITKDFPRVSSERDILRFSVTATTPAGTEFVRLVPTSGDASWVAVDGVQMVLGERPGLYSPEESLADFLNGFNRAKVLFADTFEAKSIAFQERSSIEFDKYGNIGAKIIASPTAYWNIKNSFGKVVFKVPIGENFETLDTVNLSLRNGWVFYGGAYQRPVARKDPAGYVHLEGMIKDGAGEIALLPEGYRPKADVAAMVAANDGRDTLGRVNIWANGSVRQIGPSVNWMSLGDIPPFYAGW</sequence>
<dbReference type="Pfam" id="PF01391">
    <property type="entry name" value="Collagen"/>
    <property type="match status" value="1"/>
</dbReference>
<evidence type="ECO:0000259" key="2">
    <source>
        <dbReference type="Pfam" id="PF06605"/>
    </source>
</evidence>
<reference evidence="4" key="1">
    <citation type="submission" date="2017-01" db="EMBL/GenBank/DDBJ databases">
        <authorList>
            <person name="Varghese N."/>
            <person name="Submissions S."/>
        </authorList>
    </citation>
    <scope>NUCLEOTIDE SEQUENCE [LARGE SCALE GENOMIC DNA]</scope>
    <source>
        <strain evidence="4">MNA4</strain>
    </source>
</reference>
<dbReference type="InterPro" id="IPR050149">
    <property type="entry name" value="Collagen_superfamily"/>
</dbReference>
<dbReference type="PANTHER" id="PTHR24023:SF1082">
    <property type="entry name" value="COLLAGEN TRIPLE HELIX REPEAT"/>
    <property type="match status" value="1"/>
</dbReference>
<dbReference type="EMBL" id="FTPL01000004">
    <property type="protein sequence ID" value="SIT91749.1"/>
    <property type="molecule type" value="Genomic_DNA"/>
</dbReference>
<dbReference type="GO" id="GO:0005615">
    <property type="term" value="C:extracellular space"/>
    <property type="evidence" value="ECO:0007669"/>
    <property type="project" value="TreeGrafter"/>
</dbReference>
<feature type="compositionally biased region" description="Low complexity" evidence="1">
    <location>
        <begin position="873"/>
        <end position="882"/>
    </location>
</feature>
<keyword evidence="4" id="KW-1185">Reference proteome</keyword>
<dbReference type="InterPro" id="IPR010572">
    <property type="entry name" value="Tail_dom"/>
</dbReference>
<evidence type="ECO:0000313" key="3">
    <source>
        <dbReference type="EMBL" id="SIT91749.1"/>
    </source>
</evidence>
<gene>
    <name evidence="3" type="ORF">SAMN05428946_2732</name>
</gene>
<feature type="compositionally biased region" description="Low complexity" evidence="1">
    <location>
        <begin position="480"/>
        <end position="490"/>
    </location>
</feature>
<feature type="region of interest" description="Disordered" evidence="1">
    <location>
        <begin position="455"/>
        <end position="502"/>
    </location>
</feature>